<evidence type="ECO:0000256" key="19">
    <source>
        <dbReference type="PIRNR" id="PIRNR017184"/>
    </source>
</evidence>
<dbReference type="PANTHER" id="PTHR12592:SF0">
    <property type="entry name" value="ATP-DEPENDENT (S)-NAD(P)H-HYDRATE DEHYDRATASE"/>
    <property type="match status" value="1"/>
</dbReference>
<dbReference type="HAMAP" id="MF_01965">
    <property type="entry name" value="NADHX_dehydratase"/>
    <property type="match status" value="1"/>
</dbReference>
<feature type="domain" description="YjeF N-terminal" evidence="21">
    <location>
        <begin position="53"/>
        <end position="260"/>
    </location>
</feature>
<evidence type="ECO:0000256" key="4">
    <source>
        <dbReference type="ARBA" id="ARBA00009524"/>
    </source>
</evidence>
<dbReference type="Gene3D" id="3.40.50.10260">
    <property type="entry name" value="YjeF N-terminal domain"/>
    <property type="match status" value="1"/>
</dbReference>
<dbReference type="GO" id="GO:0005524">
    <property type="term" value="F:ATP binding"/>
    <property type="evidence" value="ECO:0007669"/>
    <property type="project" value="UniProtKB-UniRule"/>
</dbReference>
<dbReference type="PROSITE" id="PS01050">
    <property type="entry name" value="YJEF_C_2"/>
    <property type="match status" value="1"/>
</dbReference>
<dbReference type="GO" id="GO:0110051">
    <property type="term" value="P:metabolite repair"/>
    <property type="evidence" value="ECO:0007669"/>
    <property type="project" value="TreeGrafter"/>
</dbReference>
<feature type="binding site" evidence="17">
    <location>
        <position position="417"/>
    </location>
    <ligand>
        <name>(6S)-NADPHX</name>
        <dbReference type="ChEBI" id="CHEBI:64076"/>
    </ligand>
</feature>
<feature type="binding site" evidence="17">
    <location>
        <position position="484"/>
    </location>
    <ligand>
        <name>(6S)-NADPHX</name>
        <dbReference type="ChEBI" id="CHEBI:64076"/>
    </ligand>
</feature>
<dbReference type="InterPro" id="IPR029056">
    <property type="entry name" value="Ribokinase-like"/>
</dbReference>
<feature type="binding site" evidence="17">
    <location>
        <position position="306"/>
    </location>
    <ligand>
        <name>(6S)-NADPHX</name>
        <dbReference type="ChEBI" id="CHEBI:64076"/>
    </ligand>
</feature>
<comment type="catalytic activity">
    <reaction evidence="2 18 19">
        <text>(6R)-NADPHX = (6S)-NADPHX</text>
        <dbReference type="Rhea" id="RHEA:32227"/>
        <dbReference type="ChEBI" id="CHEBI:64076"/>
        <dbReference type="ChEBI" id="CHEBI:64077"/>
        <dbReference type="EC" id="5.1.99.6"/>
    </reaction>
</comment>
<feature type="binding site" evidence="18">
    <location>
        <begin position="174"/>
        <end position="180"/>
    </location>
    <ligand>
        <name>(6S)-NADPHX</name>
        <dbReference type="ChEBI" id="CHEBI:64076"/>
    </ligand>
</feature>
<feature type="binding site" evidence="17">
    <location>
        <position position="483"/>
    </location>
    <ligand>
        <name>AMP</name>
        <dbReference type="ChEBI" id="CHEBI:456215"/>
    </ligand>
</feature>
<feature type="binding site" evidence="18">
    <location>
        <begin position="101"/>
        <end position="105"/>
    </location>
    <ligand>
        <name>(6S)-NADPHX</name>
        <dbReference type="ChEBI" id="CHEBI:64076"/>
    </ligand>
</feature>
<sequence length="547" mass="57681">MEAAGMAAEEIDGRGCPVWRRGAPASLYISVDRDEYTCDAEGNAVYLVSNAEMRRLDRYTIEEVGIPAIVLMENAAAGVAEWAAELTPEGGRIVVAAGKGNNGGDGLAAARRLSSRGFSVDVWLGTAPDRLTGEAATQWGALQHWPVRIHVDDGSSDWRELWEGADLIVDALLGTGLSRPVDARLGRVIDAINASNRPVLAVDLPSGLDGDTGRIMGTAIRARWTLCLGWAKRGLVMGDGPRCAGTWRVWDIGLAPKGPERVGASRVRMIRKEEVRAWVPERPYDANKGHYGHLLVMAGHARMWGAALMSAVSAYRAGAGLVTVAVRGDAVPPWLGIHPELMTAFWNLPEEAPALVEGKQALVVGPGLVRFDGDVSWLKALLGKVRYAVVDAGALEIWKEAIESGWRPSAQVVVTPHPKEMARLTGLDTAEVQADRIEVARRVARSCGCTVVLKGAYTVVAGEDEGVWVNPTGNPGMATGGTGDVLAGVIGSLLAQGLPPGQAAAAGVYLHGLAGDLAAQAEGLASMVATDVIAQLGPAIRQVVERG</sequence>
<comment type="cofactor">
    <cofactor evidence="17">
        <name>Mg(2+)</name>
        <dbReference type="ChEBI" id="CHEBI:18420"/>
    </cofactor>
</comment>
<evidence type="ECO:0000256" key="8">
    <source>
        <dbReference type="ARBA" id="ARBA00022857"/>
    </source>
</evidence>
<evidence type="ECO:0000259" key="20">
    <source>
        <dbReference type="PROSITE" id="PS51383"/>
    </source>
</evidence>
<comment type="function">
    <text evidence="17">Catalyzes the dehydration of the S-form of NAD(P)HX at the expense of ADP, which is converted to AMP. Together with NAD(P)HX epimerase, which catalyzes the epimerization of the S- and R-forms, the enzyme allows the repair of both epimers of NAD(P)HX, a damaged form of NAD(P)H that is a result of enzymatic or heat-dependent hydration.</text>
</comment>
<keyword evidence="7 17" id="KW-0067">ATP-binding</keyword>
<dbReference type="InterPro" id="IPR030677">
    <property type="entry name" value="Nnr"/>
</dbReference>
<dbReference type="GO" id="GO:0046496">
    <property type="term" value="P:nicotinamide nucleotide metabolic process"/>
    <property type="evidence" value="ECO:0007669"/>
    <property type="project" value="UniProtKB-UniRule"/>
</dbReference>
<keyword evidence="5 18" id="KW-0479">Metal-binding</keyword>
<feature type="binding site" evidence="17">
    <location>
        <position position="367"/>
    </location>
    <ligand>
        <name>(6S)-NADPHX</name>
        <dbReference type="ChEBI" id="CHEBI:64076"/>
    </ligand>
</feature>
<keyword evidence="13" id="KW-0511">Multifunctional enzyme</keyword>
<feature type="binding site" evidence="18">
    <location>
        <position position="170"/>
    </location>
    <ligand>
        <name>K(+)</name>
        <dbReference type="ChEBI" id="CHEBI:29103"/>
    </ligand>
</feature>
<dbReference type="Gene3D" id="3.40.1190.20">
    <property type="match status" value="1"/>
</dbReference>
<keyword evidence="6 17" id="KW-0547">Nucleotide-binding</keyword>
<dbReference type="Pfam" id="PF01256">
    <property type="entry name" value="Carb_kinase"/>
    <property type="match status" value="1"/>
</dbReference>
<evidence type="ECO:0000256" key="5">
    <source>
        <dbReference type="ARBA" id="ARBA00022723"/>
    </source>
</evidence>
<dbReference type="NCBIfam" id="TIGR00196">
    <property type="entry name" value="yjeF_cterm"/>
    <property type="match status" value="1"/>
</dbReference>
<comment type="subunit">
    <text evidence="17">Homotetramer.</text>
</comment>
<feature type="binding site" evidence="18">
    <location>
        <position position="102"/>
    </location>
    <ligand>
        <name>K(+)</name>
        <dbReference type="ChEBI" id="CHEBI:29103"/>
    </ligand>
</feature>
<dbReference type="InterPro" id="IPR036652">
    <property type="entry name" value="YjeF_N_dom_sf"/>
</dbReference>
<feature type="binding site" evidence="18">
    <location>
        <position position="203"/>
    </location>
    <ligand>
        <name>(6S)-NADPHX</name>
        <dbReference type="ChEBI" id="CHEBI:64076"/>
    </ligand>
</feature>
<dbReference type="GO" id="GO:0052856">
    <property type="term" value="F:NAD(P)HX epimerase activity"/>
    <property type="evidence" value="ECO:0007669"/>
    <property type="project" value="UniProtKB-UniRule"/>
</dbReference>
<evidence type="ECO:0000256" key="6">
    <source>
        <dbReference type="ARBA" id="ARBA00022741"/>
    </source>
</evidence>
<keyword evidence="11 18" id="KW-0413">Isomerase</keyword>
<dbReference type="AlphaFoldDB" id="A0A6F9DZR3"/>
<proteinExistence type="inferred from homology"/>
<keyword evidence="12 17" id="KW-0456">Lyase</keyword>
<evidence type="ECO:0000256" key="12">
    <source>
        <dbReference type="ARBA" id="ARBA00023239"/>
    </source>
</evidence>
<evidence type="ECO:0000256" key="13">
    <source>
        <dbReference type="ARBA" id="ARBA00023268"/>
    </source>
</evidence>
<comment type="cofactor">
    <cofactor evidence="18 19">
        <name>K(+)</name>
        <dbReference type="ChEBI" id="CHEBI:29103"/>
    </cofactor>
    <text evidence="18 19">Binds 1 potassium ion per subunit.</text>
</comment>
<dbReference type="SUPFAM" id="SSF53613">
    <property type="entry name" value="Ribokinase-like"/>
    <property type="match status" value="1"/>
</dbReference>
<protein>
    <recommendedName>
        <fullName evidence="19">Bifunctional NAD(P)H-hydrate repair enzyme</fullName>
    </recommendedName>
    <alternativeName>
        <fullName evidence="19">Nicotinamide nucleotide repair protein</fullName>
    </alternativeName>
    <domain>
        <recommendedName>
            <fullName evidence="19">ADP-dependent (S)-NAD(P)H-hydrate dehydratase</fullName>
            <ecNumber evidence="19">4.2.1.136</ecNumber>
        </recommendedName>
        <alternativeName>
            <fullName evidence="19">ADP-dependent NAD(P)HX dehydratase</fullName>
        </alternativeName>
    </domain>
    <domain>
        <recommendedName>
            <fullName evidence="19">NAD(P)H-hydrate epimerase</fullName>
            <ecNumber evidence="19">5.1.99.6</ecNumber>
        </recommendedName>
    </domain>
</protein>
<evidence type="ECO:0000256" key="10">
    <source>
        <dbReference type="ARBA" id="ARBA00023027"/>
    </source>
</evidence>
<keyword evidence="10 17" id="KW-0520">NAD</keyword>
<evidence type="ECO:0000313" key="23">
    <source>
        <dbReference type="Proteomes" id="UP000502196"/>
    </source>
</evidence>
<evidence type="ECO:0000256" key="1">
    <source>
        <dbReference type="ARBA" id="ARBA00000013"/>
    </source>
</evidence>
<comment type="similarity">
    <text evidence="17">Belongs to the NnrD/CARKD family.</text>
</comment>
<accession>A0A6F9DZR3</accession>
<dbReference type="HAMAP" id="MF_01966">
    <property type="entry name" value="NADHX_epimerase"/>
    <property type="match status" value="1"/>
</dbReference>
<keyword evidence="8 17" id="KW-0521">NADP</keyword>
<comment type="caution">
    <text evidence="18">Lacks conserved residue(s) required for the propagation of feature annotation.</text>
</comment>
<evidence type="ECO:0000256" key="17">
    <source>
        <dbReference type="HAMAP-Rule" id="MF_01965"/>
    </source>
</evidence>
<dbReference type="Proteomes" id="UP000502196">
    <property type="component" value="Chromosome"/>
</dbReference>
<evidence type="ECO:0000256" key="18">
    <source>
        <dbReference type="HAMAP-Rule" id="MF_01966"/>
    </source>
</evidence>
<name>A0A6F9DZR3_9BACL</name>
<evidence type="ECO:0000256" key="16">
    <source>
        <dbReference type="ARBA" id="ARBA00049209"/>
    </source>
</evidence>
<evidence type="ECO:0000256" key="2">
    <source>
        <dbReference type="ARBA" id="ARBA00000909"/>
    </source>
</evidence>
<evidence type="ECO:0000256" key="15">
    <source>
        <dbReference type="ARBA" id="ARBA00048238"/>
    </source>
</evidence>
<dbReference type="InterPro" id="IPR004443">
    <property type="entry name" value="YjeF_N_dom"/>
</dbReference>
<feature type="domain" description="YjeF C-terminal" evidence="20">
    <location>
        <begin position="271"/>
        <end position="543"/>
    </location>
</feature>
<evidence type="ECO:0000256" key="14">
    <source>
        <dbReference type="ARBA" id="ARBA00025153"/>
    </source>
</evidence>
<dbReference type="EC" id="5.1.99.6" evidence="19"/>
<evidence type="ECO:0000256" key="11">
    <source>
        <dbReference type="ARBA" id="ARBA00023235"/>
    </source>
</evidence>
<comment type="similarity">
    <text evidence="3 19">In the N-terminal section; belongs to the NnrE/AIBP family.</text>
</comment>
<dbReference type="CDD" id="cd01171">
    <property type="entry name" value="YXKO-related"/>
    <property type="match status" value="1"/>
</dbReference>
<gene>
    <name evidence="22" type="primary">nnr</name>
    <name evidence="17" type="synonym">nnrD</name>
    <name evidence="18" type="synonym">nnrE</name>
    <name evidence="22" type="ORF">COOX1_0222</name>
</gene>
<evidence type="ECO:0000256" key="7">
    <source>
        <dbReference type="ARBA" id="ARBA00022840"/>
    </source>
</evidence>
<organism evidence="22 23">
    <name type="scientific">Kyrpidia spormannii</name>
    <dbReference type="NCBI Taxonomy" id="2055160"/>
    <lineage>
        <taxon>Bacteria</taxon>
        <taxon>Bacillati</taxon>
        <taxon>Bacillota</taxon>
        <taxon>Bacilli</taxon>
        <taxon>Bacillales</taxon>
        <taxon>Alicyclobacillaceae</taxon>
        <taxon>Kyrpidia</taxon>
    </lineage>
</organism>
<evidence type="ECO:0000256" key="3">
    <source>
        <dbReference type="ARBA" id="ARBA00006001"/>
    </source>
</evidence>
<dbReference type="PIRSF" id="PIRSF017184">
    <property type="entry name" value="Nnr"/>
    <property type="match status" value="1"/>
</dbReference>
<dbReference type="InterPro" id="IPR017953">
    <property type="entry name" value="Carbohydrate_kinase_pred_CS"/>
</dbReference>
<comment type="similarity">
    <text evidence="4 19">In the C-terminal section; belongs to the NnrD/CARKD family.</text>
</comment>
<feature type="binding site" evidence="18">
    <location>
        <position position="206"/>
    </location>
    <ligand>
        <name>K(+)</name>
        <dbReference type="ChEBI" id="CHEBI:29103"/>
    </ligand>
</feature>
<evidence type="ECO:0000256" key="9">
    <source>
        <dbReference type="ARBA" id="ARBA00022958"/>
    </source>
</evidence>
<dbReference type="GO" id="GO:0052855">
    <property type="term" value="F:ADP-dependent NAD(P)H-hydrate dehydratase activity"/>
    <property type="evidence" value="ECO:0007669"/>
    <property type="project" value="UniProtKB-UniRule"/>
</dbReference>
<dbReference type="SUPFAM" id="SSF64153">
    <property type="entry name" value="YjeF N-terminal domain-like"/>
    <property type="match status" value="1"/>
</dbReference>
<dbReference type="Pfam" id="PF03853">
    <property type="entry name" value="YjeF_N"/>
    <property type="match status" value="1"/>
</dbReference>
<dbReference type="PROSITE" id="PS51383">
    <property type="entry name" value="YJEF_C_3"/>
    <property type="match status" value="1"/>
</dbReference>
<dbReference type="EC" id="4.2.1.136" evidence="19"/>
<comment type="function">
    <text evidence="18">Catalyzes the epimerization of the S- and R-forms of NAD(P)HX, a damaged form of NAD(P)H that is a result of enzymatic or heat-dependent hydration. This is a prerequisite for the S-specific NAD(P)H-hydrate dehydratase to allow the repair of both epimers of NAD(P)HX.</text>
</comment>
<dbReference type="EMBL" id="LR792683">
    <property type="protein sequence ID" value="CAB3390066.1"/>
    <property type="molecule type" value="Genomic_DNA"/>
</dbReference>
<comment type="function">
    <text evidence="14 19">Bifunctional enzyme that catalyzes the epimerization of the S- and R-forms of NAD(P)HX and the dehydration of the S-form of NAD(P)HX at the expense of ADP, which is converted to AMP. This allows the repair of both epimers of NAD(P)HX, a damaged form of NAD(P)H that is a result of enzymatic or heat-dependent hydration.</text>
</comment>
<dbReference type="InterPro" id="IPR000631">
    <property type="entry name" value="CARKD"/>
</dbReference>
<evidence type="ECO:0000259" key="21">
    <source>
        <dbReference type="PROSITE" id="PS51385"/>
    </source>
</evidence>
<dbReference type="PROSITE" id="PS51385">
    <property type="entry name" value="YJEF_N"/>
    <property type="match status" value="1"/>
</dbReference>
<dbReference type="NCBIfam" id="TIGR00197">
    <property type="entry name" value="yjeF_nterm"/>
    <property type="match status" value="1"/>
</dbReference>
<comment type="catalytic activity">
    <reaction evidence="16 17 19">
        <text>(6S)-NADPHX + ADP = AMP + phosphate + NADPH + H(+)</text>
        <dbReference type="Rhea" id="RHEA:32235"/>
        <dbReference type="ChEBI" id="CHEBI:15378"/>
        <dbReference type="ChEBI" id="CHEBI:43474"/>
        <dbReference type="ChEBI" id="CHEBI:57783"/>
        <dbReference type="ChEBI" id="CHEBI:64076"/>
        <dbReference type="ChEBI" id="CHEBI:456215"/>
        <dbReference type="ChEBI" id="CHEBI:456216"/>
        <dbReference type="EC" id="4.2.1.136"/>
    </reaction>
</comment>
<reference evidence="22 23" key="1">
    <citation type="submission" date="2020-04" db="EMBL/GenBank/DDBJ databases">
        <authorList>
            <person name="Hogendoorn C."/>
        </authorList>
    </citation>
    <scope>NUCLEOTIDE SEQUENCE [LARGE SCALE GENOMIC DNA]</scope>
    <source>
        <strain evidence="22">COOX1</strain>
    </source>
</reference>
<evidence type="ECO:0000313" key="22">
    <source>
        <dbReference type="EMBL" id="CAB3390066.1"/>
    </source>
</evidence>
<dbReference type="GO" id="GO:0046872">
    <property type="term" value="F:metal ion binding"/>
    <property type="evidence" value="ECO:0007669"/>
    <property type="project" value="UniProtKB-UniRule"/>
</dbReference>
<comment type="catalytic activity">
    <reaction evidence="15 17 19">
        <text>(6S)-NADHX + ADP = AMP + phosphate + NADH + H(+)</text>
        <dbReference type="Rhea" id="RHEA:32223"/>
        <dbReference type="ChEBI" id="CHEBI:15378"/>
        <dbReference type="ChEBI" id="CHEBI:43474"/>
        <dbReference type="ChEBI" id="CHEBI:57945"/>
        <dbReference type="ChEBI" id="CHEBI:64074"/>
        <dbReference type="ChEBI" id="CHEBI:456215"/>
        <dbReference type="ChEBI" id="CHEBI:456216"/>
        <dbReference type="EC" id="4.2.1.136"/>
    </reaction>
</comment>
<comment type="similarity">
    <text evidence="18">Belongs to the NnrE/AIBP family.</text>
</comment>
<dbReference type="PANTHER" id="PTHR12592">
    <property type="entry name" value="ATP-DEPENDENT (S)-NAD(P)H-HYDRATE DEHYDRATASE FAMILY MEMBER"/>
    <property type="match status" value="1"/>
</dbReference>
<keyword evidence="9 18" id="KW-0630">Potassium</keyword>
<comment type="catalytic activity">
    <reaction evidence="1 18 19">
        <text>(6R)-NADHX = (6S)-NADHX</text>
        <dbReference type="Rhea" id="RHEA:32215"/>
        <dbReference type="ChEBI" id="CHEBI:64074"/>
        <dbReference type="ChEBI" id="CHEBI:64075"/>
        <dbReference type="EC" id="5.1.99.6"/>
    </reaction>
</comment>
<feature type="binding site" evidence="17">
    <location>
        <begin position="454"/>
        <end position="458"/>
    </location>
    <ligand>
        <name>AMP</name>
        <dbReference type="ChEBI" id="CHEBI:456215"/>
    </ligand>
</feature>